<evidence type="ECO:0000256" key="2">
    <source>
        <dbReference type="SAM" id="MobiDB-lite"/>
    </source>
</evidence>
<dbReference type="EMBL" id="JAWLKA010000001">
    <property type="protein sequence ID" value="MDV6279309.1"/>
    <property type="molecule type" value="Genomic_DNA"/>
</dbReference>
<dbReference type="InterPro" id="IPR009061">
    <property type="entry name" value="DNA-bd_dom_put_sf"/>
</dbReference>
<feature type="coiled-coil region" evidence="1">
    <location>
        <begin position="79"/>
        <end position="106"/>
    </location>
</feature>
<dbReference type="RefSeq" id="WP_280783737.1">
    <property type="nucleotide sequence ID" value="NZ_JAWLKA010000001.1"/>
</dbReference>
<dbReference type="PROSITE" id="PS50937">
    <property type="entry name" value="HTH_MERR_2"/>
    <property type="match status" value="1"/>
</dbReference>
<accession>A0ABU4C708</accession>
<reference evidence="4 5" key="1">
    <citation type="submission" date="2023-10" db="EMBL/GenBank/DDBJ databases">
        <title>Development of a sustainable strategy for remediation of hydrocarbon-contaminated territories based on the waste exchange concept.</title>
        <authorList>
            <person name="Krivoruchko A."/>
        </authorList>
    </citation>
    <scope>NUCLEOTIDE SEQUENCE [LARGE SCALE GENOMIC DNA]</scope>
    <source>
        <strain evidence="4 5">IEGM 60</strain>
    </source>
</reference>
<sequence>MDENPDRETPRNELDNDDYPAFSMGRAVDTLGVTAAFLRSLDDMGLVVAQRSPGGHRRYSRNQLRLVSRVRELVSNGTAVEAACRIVSLEEQLADARRDLRDRTADDRS</sequence>
<protein>
    <submittedName>
        <fullName evidence="4">MerR family transcriptional regulator</fullName>
    </submittedName>
</protein>
<feature type="compositionally biased region" description="Basic and acidic residues" evidence="2">
    <location>
        <begin position="1"/>
        <end position="14"/>
    </location>
</feature>
<keyword evidence="5" id="KW-1185">Reference proteome</keyword>
<organism evidence="4 5">
    <name type="scientific">Rhodococcus jostii</name>
    <dbReference type="NCBI Taxonomy" id="132919"/>
    <lineage>
        <taxon>Bacteria</taxon>
        <taxon>Bacillati</taxon>
        <taxon>Actinomycetota</taxon>
        <taxon>Actinomycetes</taxon>
        <taxon>Mycobacteriales</taxon>
        <taxon>Nocardiaceae</taxon>
        <taxon>Rhodococcus</taxon>
    </lineage>
</organism>
<dbReference type="SMART" id="SM00422">
    <property type="entry name" value="HTH_MERR"/>
    <property type="match status" value="1"/>
</dbReference>
<feature type="domain" description="HTH merR-type" evidence="3">
    <location>
        <begin position="21"/>
        <end position="89"/>
    </location>
</feature>
<dbReference type="Gene3D" id="1.10.1660.10">
    <property type="match status" value="1"/>
</dbReference>
<evidence type="ECO:0000256" key="1">
    <source>
        <dbReference type="SAM" id="Coils"/>
    </source>
</evidence>
<keyword evidence="1" id="KW-0175">Coiled coil</keyword>
<dbReference type="Pfam" id="PF13411">
    <property type="entry name" value="MerR_1"/>
    <property type="match status" value="1"/>
</dbReference>
<comment type="caution">
    <text evidence="4">The sequence shown here is derived from an EMBL/GenBank/DDBJ whole genome shotgun (WGS) entry which is preliminary data.</text>
</comment>
<evidence type="ECO:0000313" key="4">
    <source>
        <dbReference type="EMBL" id="MDV6279309.1"/>
    </source>
</evidence>
<dbReference type="CDD" id="cd00592">
    <property type="entry name" value="HTH_MerR-like"/>
    <property type="match status" value="1"/>
</dbReference>
<feature type="region of interest" description="Disordered" evidence="2">
    <location>
        <begin position="1"/>
        <end position="21"/>
    </location>
</feature>
<name>A0ABU4C708_RHOJO</name>
<proteinExistence type="predicted"/>
<dbReference type="SUPFAM" id="SSF46955">
    <property type="entry name" value="Putative DNA-binding domain"/>
    <property type="match status" value="1"/>
</dbReference>
<dbReference type="Proteomes" id="UP001185737">
    <property type="component" value="Unassembled WGS sequence"/>
</dbReference>
<evidence type="ECO:0000313" key="5">
    <source>
        <dbReference type="Proteomes" id="UP001185737"/>
    </source>
</evidence>
<gene>
    <name evidence="4" type="ORF">R3Q59_02155</name>
</gene>
<evidence type="ECO:0000259" key="3">
    <source>
        <dbReference type="PROSITE" id="PS50937"/>
    </source>
</evidence>
<dbReference type="InterPro" id="IPR000551">
    <property type="entry name" value="MerR-type_HTH_dom"/>
</dbReference>